<keyword evidence="2" id="KW-0436">Ligase</keyword>
<dbReference type="InterPro" id="IPR000873">
    <property type="entry name" value="AMP-dep_synth/lig_dom"/>
</dbReference>
<accession>A0AAJ0F661</accession>
<protein>
    <recommendedName>
        <fullName evidence="7">4-coumarate--CoA ligase</fullName>
    </recommendedName>
</protein>
<evidence type="ECO:0000313" key="5">
    <source>
        <dbReference type="EMBL" id="KAK1755307.1"/>
    </source>
</evidence>
<dbReference type="PANTHER" id="PTHR24096">
    <property type="entry name" value="LONG-CHAIN-FATTY-ACID--COA LIGASE"/>
    <property type="match status" value="1"/>
</dbReference>
<evidence type="ECO:0000256" key="2">
    <source>
        <dbReference type="ARBA" id="ARBA00022598"/>
    </source>
</evidence>
<organism evidence="5 6">
    <name type="scientific">Echria macrotheca</name>
    <dbReference type="NCBI Taxonomy" id="438768"/>
    <lineage>
        <taxon>Eukaryota</taxon>
        <taxon>Fungi</taxon>
        <taxon>Dikarya</taxon>
        <taxon>Ascomycota</taxon>
        <taxon>Pezizomycotina</taxon>
        <taxon>Sordariomycetes</taxon>
        <taxon>Sordariomycetidae</taxon>
        <taxon>Sordariales</taxon>
        <taxon>Schizotheciaceae</taxon>
        <taxon>Echria</taxon>
    </lineage>
</organism>
<keyword evidence="6" id="KW-1185">Reference proteome</keyword>
<dbReference type="InterPro" id="IPR042099">
    <property type="entry name" value="ANL_N_sf"/>
</dbReference>
<gene>
    <name evidence="5" type="ORF">QBC47DRAFT_213853</name>
</gene>
<dbReference type="InterPro" id="IPR020845">
    <property type="entry name" value="AMP-binding_CS"/>
</dbReference>
<comment type="caution">
    <text evidence="5">The sequence shown here is derived from an EMBL/GenBank/DDBJ whole genome shotgun (WGS) entry which is preliminary data.</text>
</comment>
<feature type="domain" description="AMP-dependent synthetase/ligase" evidence="3">
    <location>
        <begin position="34"/>
        <end position="404"/>
    </location>
</feature>
<dbReference type="PROSITE" id="PS00455">
    <property type="entry name" value="AMP_BINDING"/>
    <property type="match status" value="1"/>
</dbReference>
<dbReference type="InterPro" id="IPR045851">
    <property type="entry name" value="AMP-bd_C_sf"/>
</dbReference>
<dbReference type="PANTHER" id="PTHR24096:SF149">
    <property type="entry name" value="AMP-BINDING DOMAIN-CONTAINING PROTEIN-RELATED"/>
    <property type="match status" value="1"/>
</dbReference>
<dbReference type="Gene3D" id="3.40.50.12780">
    <property type="entry name" value="N-terminal domain of ligase-like"/>
    <property type="match status" value="1"/>
</dbReference>
<feature type="domain" description="AMP-binding enzyme C-terminal" evidence="4">
    <location>
        <begin position="455"/>
        <end position="535"/>
    </location>
</feature>
<dbReference type="Pfam" id="PF13193">
    <property type="entry name" value="AMP-binding_C"/>
    <property type="match status" value="1"/>
</dbReference>
<reference evidence="5" key="1">
    <citation type="submission" date="2023-06" db="EMBL/GenBank/DDBJ databases">
        <title>Genome-scale phylogeny and comparative genomics of the fungal order Sordariales.</title>
        <authorList>
            <consortium name="Lawrence Berkeley National Laboratory"/>
            <person name="Hensen N."/>
            <person name="Bonometti L."/>
            <person name="Westerberg I."/>
            <person name="Brannstrom I.O."/>
            <person name="Guillou S."/>
            <person name="Cros-Aarteil S."/>
            <person name="Calhoun S."/>
            <person name="Haridas S."/>
            <person name="Kuo A."/>
            <person name="Mondo S."/>
            <person name="Pangilinan J."/>
            <person name="Riley R."/>
            <person name="Labutti K."/>
            <person name="Andreopoulos B."/>
            <person name="Lipzen A."/>
            <person name="Chen C."/>
            <person name="Yanf M."/>
            <person name="Daum C."/>
            <person name="Ng V."/>
            <person name="Clum A."/>
            <person name="Steindorff A."/>
            <person name="Ohm R."/>
            <person name="Martin F."/>
            <person name="Silar P."/>
            <person name="Natvig D."/>
            <person name="Lalanne C."/>
            <person name="Gautier V."/>
            <person name="Ament-Velasquez S.L."/>
            <person name="Kruys A."/>
            <person name="Hutchinson M.I."/>
            <person name="Powell A.J."/>
            <person name="Barry K."/>
            <person name="Miller A.N."/>
            <person name="Grigoriev I.V."/>
            <person name="Debuchy R."/>
            <person name="Gladieux P."/>
            <person name="Thoren M.H."/>
            <person name="Johannesson H."/>
        </authorList>
    </citation>
    <scope>NUCLEOTIDE SEQUENCE</scope>
    <source>
        <strain evidence="5">PSN4</strain>
    </source>
</reference>
<sequence length="556" mass="60672">MPHASSYPPIDIPNVDLWSLVFDSHGRYGHFPKTKEIMTDAETGRTYSWADLHSGSVEFGQGLQAVWQWKKGDVLAMYTPNSIDTAIITLGAIWAGGIVSPANPLYTADELAFQLRDSGAKALVTQTAFLDTAVNAASKAGIPTDRIILIGDGRDPTGRFRHFSAIRPDFSGGRQYEKPAVDPERDLVFLVYSSGTTGLPKGVCLTHRNLAANTAQAEYLEGCHWQSTGGIDGKGDKLLGVLPFFHIYGLMCVMLMSIVKGVQVIVMARFDLEKALQAIQDYRISIVYIPPPVVLALGKLPAVDKYDLTSLRILHSGAAPLTRELTEAVWNRLKVPVKQGFGLSETSPVTHSQQLHEWAMFMGSIGKLVPNMEAKIVNEAGEEVGDDEAGELWLKGPNVFVGYLNSPERTAEAFSADGYFKTGDICRRDAKGNYYVVDRLKELIKYKGFPVPPAELEGILVSHPDITDACVIGVQDHAQATEVPLAFVVLRPGVAGTPEKGGELAAWLAERVAPHKRLRGGVRFVDVIPKSASGKILRRLVRDQMAREERSGGVKL</sequence>
<dbReference type="GO" id="GO:0016405">
    <property type="term" value="F:CoA-ligase activity"/>
    <property type="evidence" value="ECO:0007669"/>
    <property type="project" value="TreeGrafter"/>
</dbReference>
<evidence type="ECO:0008006" key="7">
    <source>
        <dbReference type="Google" id="ProtNLM"/>
    </source>
</evidence>
<name>A0AAJ0F661_9PEZI</name>
<dbReference type="EMBL" id="MU839834">
    <property type="protein sequence ID" value="KAK1755307.1"/>
    <property type="molecule type" value="Genomic_DNA"/>
</dbReference>
<evidence type="ECO:0000259" key="3">
    <source>
        <dbReference type="Pfam" id="PF00501"/>
    </source>
</evidence>
<dbReference type="CDD" id="cd05911">
    <property type="entry name" value="Firefly_Luc_like"/>
    <property type="match status" value="1"/>
</dbReference>
<dbReference type="SUPFAM" id="SSF56801">
    <property type="entry name" value="Acetyl-CoA synthetase-like"/>
    <property type="match status" value="1"/>
</dbReference>
<dbReference type="Pfam" id="PF00501">
    <property type="entry name" value="AMP-binding"/>
    <property type="match status" value="1"/>
</dbReference>
<dbReference type="AlphaFoldDB" id="A0AAJ0F661"/>
<evidence type="ECO:0000259" key="4">
    <source>
        <dbReference type="Pfam" id="PF13193"/>
    </source>
</evidence>
<comment type="similarity">
    <text evidence="1">Belongs to the ATP-dependent AMP-binding enzyme family.</text>
</comment>
<evidence type="ECO:0000256" key="1">
    <source>
        <dbReference type="ARBA" id="ARBA00006432"/>
    </source>
</evidence>
<dbReference type="Proteomes" id="UP001239445">
    <property type="component" value="Unassembled WGS sequence"/>
</dbReference>
<dbReference type="Gene3D" id="3.30.300.30">
    <property type="match status" value="1"/>
</dbReference>
<dbReference type="FunFam" id="3.30.300.30:FF:000007">
    <property type="entry name" value="4-coumarate--CoA ligase 2"/>
    <property type="match status" value="1"/>
</dbReference>
<evidence type="ECO:0000313" key="6">
    <source>
        <dbReference type="Proteomes" id="UP001239445"/>
    </source>
</evidence>
<dbReference type="InterPro" id="IPR025110">
    <property type="entry name" value="AMP-bd_C"/>
</dbReference>
<proteinExistence type="inferred from homology"/>